<dbReference type="SUPFAM" id="SSF52833">
    <property type="entry name" value="Thioredoxin-like"/>
    <property type="match status" value="1"/>
</dbReference>
<dbReference type="InterPro" id="IPR034330">
    <property type="entry name" value="GST_Zeta_C"/>
</dbReference>
<evidence type="ECO:0000256" key="1">
    <source>
        <dbReference type="ARBA" id="ARBA00010007"/>
    </source>
</evidence>
<dbReference type="GO" id="GO:0006559">
    <property type="term" value="P:L-phenylalanine catabolic process"/>
    <property type="evidence" value="ECO:0007669"/>
    <property type="project" value="TreeGrafter"/>
</dbReference>
<dbReference type="CDD" id="cd03191">
    <property type="entry name" value="GST_C_Zeta"/>
    <property type="match status" value="1"/>
</dbReference>
<gene>
    <name evidence="8" type="ORF">PVAP13_3KG064000</name>
</gene>
<evidence type="ECO:0000256" key="2">
    <source>
        <dbReference type="ARBA" id="ARBA00012452"/>
    </source>
</evidence>
<dbReference type="GO" id="GO:0009407">
    <property type="term" value="P:toxin catabolic process"/>
    <property type="evidence" value="ECO:0007669"/>
    <property type="project" value="UniProtKB-ARBA"/>
</dbReference>
<comment type="similarity">
    <text evidence="1">Belongs to the GST superfamily. Zeta family.</text>
</comment>
<feature type="signal peptide" evidence="5">
    <location>
        <begin position="1"/>
        <end position="18"/>
    </location>
</feature>
<evidence type="ECO:0000259" key="6">
    <source>
        <dbReference type="PROSITE" id="PS50404"/>
    </source>
</evidence>
<comment type="caution">
    <text evidence="8">The sequence shown here is derived from an EMBL/GenBank/DDBJ whole genome shotgun (WGS) entry which is preliminary data.</text>
</comment>
<evidence type="ECO:0000313" key="8">
    <source>
        <dbReference type="EMBL" id="KAG2623501.1"/>
    </source>
</evidence>
<organism evidence="8 9">
    <name type="scientific">Panicum virgatum</name>
    <name type="common">Blackwell switchgrass</name>
    <dbReference type="NCBI Taxonomy" id="38727"/>
    <lineage>
        <taxon>Eukaryota</taxon>
        <taxon>Viridiplantae</taxon>
        <taxon>Streptophyta</taxon>
        <taxon>Embryophyta</taxon>
        <taxon>Tracheophyta</taxon>
        <taxon>Spermatophyta</taxon>
        <taxon>Magnoliopsida</taxon>
        <taxon>Liliopsida</taxon>
        <taxon>Poales</taxon>
        <taxon>Poaceae</taxon>
        <taxon>PACMAD clade</taxon>
        <taxon>Panicoideae</taxon>
        <taxon>Panicodae</taxon>
        <taxon>Paniceae</taxon>
        <taxon>Panicinae</taxon>
        <taxon>Panicum</taxon>
        <taxon>Panicum sect. Hiantes</taxon>
    </lineage>
</organism>
<feature type="domain" description="GST C-terminal" evidence="7">
    <location>
        <begin position="299"/>
        <end position="424"/>
    </location>
</feature>
<dbReference type="SFLD" id="SFLDG00358">
    <property type="entry name" value="Main_(cytGST)"/>
    <property type="match status" value="1"/>
</dbReference>
<dbReference type="SFLD" id="SFLDS00019">
    <property type="entry name" value="Glutathione_Transferase_(cytos"/>
    <property type="match status" value="1"/>
</dbReference>
<dbReference type="FunFam" id="1.20.1050.10:FF:000017">
    <property type="entry name" value="Maleylacetoacetate isomerase"/>
    <property type="match status" value="1"/>
</dbReference>
<evidence type="ECO:0000256" key="5">
    <source>
        <dbReference type="SAM" id="SignalP"/>
    </source>
</evidence>
<dbReference type="GO" id="GO:0005737">
    <property type="term" value="C:cytoplasm"/>
    <property type="evidence" value="ECO:0007669"/>
    <property type="project" value="InterPro"/>
</dbReference>
<dbReference type="PANTHER" id="PTHR42673:SF5">
    <property type="entry name" value="GLUTATHIONE S-TRANSFERASE"/>
    <property type="match status" value="1"/>
</dbReference>
<feature type="domain" description="GST N-terminal" evidence="6">
    <location>
        <begin position="217"/>
        <end position="294"/>
    </location>
</feature>
<dbReference type="PROSITE" id="PS50405">
    <property type="entry name" value="GST_CTER"/>
    <property type="match status" value="1"/>
</dbReference>
<dbReference type="InterPro" id="IPR036282">
    <property type="entry name" value="Glutathione-S-Trfase_C_sf"/>
</dbReference>
<dbReference type="InterPro" id="IPR004045">
    <property type="entry name" value="Glutathione_S-Trfase_N"/>
</dbReference>
<comment type="catalytic activity">
    <reaction evidence="4">
        <text>RX + glutathione = an S-substituted glutathione + a halide anion + H(+)</text>
        <dbReference type="Rhea" id="RHEA:16437"/>
        <dbReference type="ChEBI" id="CHEBI:15378"/>
        <dbReference type="ChEBI" id="CHEBI:16042"/>
        <dbReference type="ChEBI" id="CHEBI:17792"/>
        <dbReference type="ChEBI" id="CHEBI:57925"/>
        <dbReference type="ChEBI" id="CHEBI:90779"/>
        <dbReference type="EC" id="2.5.1.18"/>
    </reaction>
</comment>
<dbReference type="Gene3D" id="3.40.30.10">
    <property type="entry name" value="Glutaredoxin"/>
    <property type="match status" value="1"/>
</dbReference>
<reference evidence="8" key="1">
    <citation type="submission" date="2020-05" db="EMBL/GenBank/DDBJ databases">
        <title>WGS assembly of Panicum virgatum.</title>
        <authorList>
            <person name="Lovell J.T."/>
            <person name="Jenkins J."/>
            <person name="Shu S."/>
            <person name="Juenger T.E."/>
            <person name="Schmutz J."/>
        </authorList>
    </citation>
    <scope>NUCLEOTIDE SEQUENCE</scope>
    <source>
        <strain evidence="8">AP13</strain>
    </source>
</reference>
<dbReference type="AlphaFoldDB" id="A0A8T0UHJ9"/>
<dbReference type="GO" id="GO:0016034">
    <property type="term" value="F:maleylacetoacetate isomerase activity"/>
    <property type="evidence" value="ECO:0007669"/>
    <property type="project" value="TreeGrafter"/>
</dbReference>
<dbReference type="GO" id="GO:0004364">
    <property type="term" value="F:glutathione transferase activity"/>
    <property type="evidence" value="ECO:0007669"/>
    <property type="project" value="UniProtKB-EC"/>
</dbReference>
<dbReference type="Gene3D" id="1.20.1050.10">
    <property type="match status" value="1"/>
</dbReference>
<dbReference type="PROSITE" id="PS50404">
    <property type="entry name" value="GST_NTER"/>
    <property type="match status" value="1"/>
</dbReference>
<dbReference type="GO" id="GO:0006749">
    <property type="term" value="P:glutathione metabolic process"/>
    <property type="evidence" value="ECO:0007669"/>
    <property type="project" value="TreeGrafter"/>
</dbReference>
<evidence type="ECO:0000313" key="9">
    <source>
        <dbReference type="Proteomes" id="UP000823388"/>
    </source>
</evidence>
<dbReference type="Pfam" id="PF13417">
    <property type="entry name" value="GST_N_3"/>
    <property type="match status" value="1"/>
</dbReference>
<name>A0A8T0UHJ9_PANVG</name>
<dbReference type="EC" id="2.5.1.18" evidence="2"/>
<dbReference type="EMBL" id="CM029041">
    <property type="protein sequence ID" value="KAG2623501.1"/>
    <property type="molecule type" value="Genomic_DNA"/>
</dbReference>
<dbReference type="Proteomes" id="UP000823388">
    <property type="component" value="Chromosome 3K"/>
</dbReference>
<keyword evidence="3" id="KW-0808">Transferase</keyword>
<evidence type="ECO:0000256" key="4">
    <source>
        <dbReference type="ARBA" id="ARBA00047960"/>
    </source>
</evidence>
<proteinExistence type="inferred from homology"/>
<dbReference type="SUPFAM" id="SSF47616">
    <property type="entry name" value="GST C-terminal domain-like"/>
    <property type="match status" value="1"/>
</dbReference>
<dbReference type="PANTHER" id="PTHR42673">
    <property type="entry name" value="MALEYLACETOACETATE ISOMERASE"/>
    <property type="match status" value="1"/>
</dbReference>
<keyword evidence="5" id="KW-0732">Signal</keyword>
<feature type="chain" id="PRO_5035817559" description="glutathione transferase" evidence="5">
    <location>
        <begin position="19"/>
        <end position="425"/>
    </location>
</feature>
<sequence>MAEHEAFFASCWLHGVHLIVTVIHLSSSCGHGGRRQLAAMATAAKPVQYNTMPGSAHAPTACPHCTQPHRSAPSSISEVGVWAALPLVQCQSANAYRFHVCKWKFLTIALYLLFRVSSLDPPSHFVSCVSSSVFLCAHLISWWPHAPTCQTLGLGKLGPFFPAAFGSALSTLLTKGARSRLEIWGFTYYCISSSSVSSITLLLLIEEDEEAASMETARPILYNAWISSCSHRVRSALNLKGVDYEYKSVNPRTDPDFEKINPIKYIPALVDGDIVVSDSLAISLYLEDKYPAHPLLPKDPKRKALNLQIASIVCSSIQPLQGYAVIGLHEGSMSPDESLQIVQRYTDKGFRAIEKLLDGCESKYATGDDVQLGDVFLEPQIHAGINRFQIDMSKYPILARLHDAYMEIPAFQAALPKNQPDAPSS</sequence>
<keyword evidence="9" id="KW-1185">Reference proteome</keyword>
<dbReference type="InterPro" id="IPR010987">
    <property type="entry name" value="Glutathione-S-Trfase_C-like"/>
</dbReference>
<dbReference type="InterPro" id="IPR005955">
    <property type="entry name" value="GST_Zeta"/>
</dbReference>
<dbReference type="NCBIfam" id="TIGR01262">
    <property type="entry name" value="maiA"/>
    <property type="match status" value="1"/>
</dbReference>
<evidence type="ECO:0000256" key="3">
    <source>
        <dbReference type="ARBA" id="ARBA00022679"/>
    </source>
</evidence>
<dbReference type="InterPro" id="IPR036249">
    <property type="entry name" value="Thioredoxin-like_sf"/>
</dbReference>
<evidence type="ECO:0000259" key="7">
    <source>
        <dbReference type="PROSITE" id="PS50405"/>
    </source>
</evidence>
<dbReference type="InterPro" id="IPR040079">
    <property type="entry name" value="Glutathione_S-Trfase"/>
</dbReference>
<protein>
    <recommendedName>
        <fullName evidence="2">glutathione transferase</fullName>
        <ecNumber evidence="2">2.5.1.18</ecNumber>
    </recommendedName>
</protein>
<accession>A0A8T0UHJ9</accession>
<dbReference type="FunFam" id="3.40.30.10:FF:000100">
    <property type="entry name" value="Glutathione S-transferase Z1"/>
    <property type="match status" value="1"/>
</dbReference>